<dbReference type="PANTHER" id="PTHR42942:SF1">
    <property type="entry name" value="ALKYLTRANSFERASE-LIKE PROTEIN 1"/>
    <property type="match status" value="1"/>
</dbReference>
<dbReference type="Pfam" id="PF01035">
    <property type="entry name" value="DNA_binding_1"/>
    <property type="match status" value="1"/>
</dbReference>
<dbReference type="CDD" id="cd06445">
    <property type="entry name" value="ATase"/>
    <property type="match status" value="1"/>
</dbReference>
<gene>
    <name evidence="3" type="primary">ogt1</name>
    <name evidence="3" type="ORF">COCCU_00935</name>
</gene>
<keyword evidence="3" id="KW-0489">Methyltransferase</keyword>
<dbReference type="EMBL" id="CP046455">
    <property type="protein sequence ID" value="QGU06155.1"/>
    <property type="molecule type" value="Genomic_DNA"/>
</dbReference>
<keyword evidence="1" id="KW-0227">DNA damage</keyword>
<evidence type="ECO:0000313" key="4">
    <source>
        <dbReference type="Proteomes" id="UP000424462"/>
    </source>
</evidence>
<reference evidence="3 4" key="1">
    <citation type="submission" date="2019-11" db="EMBL/GenBank/DDBJ databases">
        <title>Complete genome sequence of Corynebacterium kalinowskii 1959, a novel Corynebacterium species isolated from soil of a small paddock in Vilsendorf, Germany.</title>
        <authorList>
            <person name="Schaffert L."/>
            <person name="Ruwe M."/>
            <person name="Milse J."/>
            <person name="Hanuschka K."/>
            <person name="Ortseifen V."/>
            <person name="Droste J."/>
            <person name="Brandt D."/>
            <person name="Schlueter L."/>
            <person name="Kutter Y."/>
            <person name="Vinke S."/>
            <person name="Viehoefer P."/>
            <person name="Jacob L."/>
            <person name="Luebke N.-C."/>
            <person name="Schulte-Berndt E."/>
            <person name="Hain C."/>
            <person name="Linder M."/>
            <person name="Schmidt P."/>
            <person name="Wollenschlaeger L."/>
            <person name="Luttermann T."/>
            <person name="Thieme E."/>
            <person name="Hassa J."/>
            <person name="Haak M."/>
            <person name="Wittchen M."/>
            <person name="Mentz A."/>
            <person name="Persicke M."/>
            <person name="Busche T."/>
            <person name="Ruckert C."/>
        </authorList>
    </citation>
    <scope>NUCLEOTIDE SEQUENCE [LARGE SCALE GENOMIC DNA]</scope>
    <source>
        <strain evidence="3 4">2039</strain>
    </source>
</reference>
<evidence type="ECO:0000256" key="1">
    <source>
        <dbReference type="ARBA" id="ARBA00022763"/>
    </source>
</evidence>
<protein>
    <submittedName>
        <fullName evidence="3">Methylated-DNA--protein-cysteine methyltransferase</fullName>
        <ecNumber evidence="3">2.1.1.63</ecNumber>
    </submittedName>
</protein>
<dbReference type="GO" id="GO:0006281">
    <property type="term" value="P:DNA repair"/>
    <property type="evidence" value="ECO:0007669"/>
    <property type="project" value="InterPro"/>
</dbReference>
<dbReference type="GO" id="GO:0003908">
    <property type="term" value="F:methylated-DNA-[protein]-cysteine S-methyltransferase activity"/>
    <property type="evidence" value="ECO:0007669"/>
    <property type="project" value="UniProtKB-EC"/>
</dbReference>
<name>A0A6B8W417_9CORY</name>
<evidence type="ECO:0000313" key="3">
    <source>
        <dbReference type="EMBL" id="QGU06155.1"/>
    </source>
</evidence>
<dbReference type="InterPro" id="IPR036217">
    <property type="entry name" value="MethylDNA_cys_MeTrfase_DNAb"/>
</dbReference>
<proteinExistence type="predicted"/>
<dbReference type="InterPro" id="IPR052520">
    <property type="entry name" value="ATL_DNA_repair"/>
</dbReference>
<dbReference type="KEGG" id="cok:COCCU_00935"/>
<evidence type="ECO:0000259" key="2">
    <source>
        <dbReference type="Pfam" id="PF01035"/>
    </source>
</evidence>
<sequence>MGERKDPELQLDALSSRVLDLVELIPPGRVSTYGDIAAQVNSNPRQIGKILATLGHLVPWWRVVRADGSSAVAARAQEHWAAENIPHRTAGDTWKVELRACRWELG</sequence>
<accession>A0A6B8W417</accession>
<dbReference type="Proteomes" id="UP000424462">
    <property type="component" value="Chromosome"/>
</dbReference>
<dbReference type="InterPro" id="IPR036388">
    <property type="entry name" value="WH-like_DNA-bd_sf"/>
</dbReference>
<dbReference type="AlphaFoldDB" id="A0A6B8W417"/>
<dbReference type="GO" id="GO:0032259">
    <property type="term" value="P:methylation"/>
    <property type="evidence" value="ECO:0007669"/>
    <property type="project" value="UniProtKB-KW"/>
</dbReference>
<dbReference type="RefSeq" id="WP_231598813.1">
    <property type="nucleotide sequence ID" value="NZ_CP046455.1"/>
</dbReference>
<keyword evidence="4" id="KW-1185">Reference proteome</keyword>
<keyword evidence="3" id="KW-0808">Transferase</keyword>
<dbReference type="PANTHER" id="PTHR42942">
    <property type="entry name" value="6-O-METHYLGUANINE DNA METHYLTRANSFERASE"/>
    <property type="match status" value="1"/>
</dbReference>
<dbReference type="EC" id="2.1.1.63" evidence="3"/>
<organism evidence="3 4">
    <name type="scientific">Corynebacterium occultum</name>
    <dbReference type="NCBI Taxonomy" id="2675219"/>
    <lineage>
        <taxon>Bacteria</taxon>
        <taxon>Bacillati</taxon>
        <taxon>Actinomycetota</taxon>
        <taxon>Actinomycetes</taxon>
        <taxon>Mycobacteriales</taxon>
        <taxon>Corynebacteriaceae</taxon>
        <taxon>Corynebacterium</taxon>
    </lineage>
</organism>
<dbReference type="InterPro" id="IPR014048">
    <property type="entry name" value="MethylDNA_cys_MeTrfase_DNA-bd"/>
</dbReference>
<dbReference type="SUPFAM" id="SSF46767">
    <property type="entry name" value="Methylated DNA-protein cysteine methyltransferase, C-terminal domain"/>
    <property type="match status" value="1"/>
</dbReference>
<feature type="domain" description="Methylated-DNA-[protein]-cysteine S-methyltransferase DNA binding" evidence="2">
    <location>
        <begin position="15"/>
        <end position="73"/>
    </location>
</feature>
<dbReference type="Gene3D" id="1.10.10.10">
    <property type="entry name" value="Winged helix-like DNA-binding domain superfamily/Winged helix DNA-binding domain"/>
    <property type="match status" value="1"/>
</dbReference>